<keyword evidence="3" id="KW-0804">Transcription</keyword>
<dbReference type="InterPro" id="IPR036693">
    <property type="entry name" value="TF_LuxR_autoind-bd_dom_sf"/>
</dbReference>
<sequence>MTIEPVLERMVEATSSAMVWVAIQDYFAQHGFDRVIYADLRGKVPVILDTYPNGFDQYYADVCNPRDDPFFRYCCSTLSPKQTGADYLHHYDYLSTSERQVILAARESGMRSGFSCTFHKSDQRGMGGWNIGSTLSRSEVEAIQAEHGVHLRVVALYAHERMQMLRPQDGAALGPALSARERDCLAHLASGLRTQQIADRLAIKPVTVEMHIRNAREKLGANTREQALAKAISRGLLTL</sequence>
<evidence type="ECO:0000256" key="3">
    <source>
        <dbReference type="ARBA" id="ARBA00023163"/>
    </source>
</evidence>
<dbReference type="PROSITE" id="PS50043">
    <property type="entry name" value="HTH_LUXR_2"/>
    <property type="match status" value="1"/>
</dbReference>
<dbReference type="GO" id="GO:0003677">
    <property type="term" value="F:DNA binding"/>
    <property type="evidence" value="ECO:0007669"/>
    <property type="project" value="UniProtKB-KW"/>
</dbReference>
<protein>
    <submittedName>
        <fullName evidence="5">DNA-binding transcriptional regulator, CsgD family</fullName>
    </submittedName>
</protein>
<accession>A0A1M5C1P9</accession>
<evidence type="ECO:0000313" key="5">
    <source>
        <dbReference type="EMBL" id="SHF48586.1"/>
    </source>
</evidence>
<evidence type="ECO:0000259" key="4">
    <source>
        <dbReference type="PROSITE" id="PS50043"/>
    </source>
</evidence>
<dbReference type="PANTHER" id="PTHR44688">
    <property type="entry name" value="DNA-BINDING TRANSCRIPTIONAL ACTIVATOR DEVR_DOSR"/>
    <property type="match status" value="1"/>
</dbReference>
<dbReference type="Gene3D" id="3.30.450.80">
    <property type="entry name" value="Transcription factor LuxR-like, autoinducer-binding domain"/>
    <property type="match status" value="1"/>
</dbReference>
<name>A0A1M5C1P9_9HYPH</name>
<reference evidence="5 6" key="1">
    <citation type="submission" date="2016-11" db="EMBL/GenBank/DDBJ databases">
        <authorList>
            <person name="Jaros S."/>
            <person name="Januszkiewicz K."/>
            <person name="Wedrychowicz H."/>
        </authorList>
    </citation>
    <scope>NUCLEOTIDE SEQUENCE [LARGE SCALE GENOMIC DNA]</scope>
    <source>
        <strain evidence="5 6">DSM 17137</strain>
    </source>
</reference>
<dbReference type="Gene3D" id="1.10.10.10">
    <property type="entry name" value="Winged helix-like DNA-binding domain superfamily/Winged helix DNA-binding domain"/>
    <property type="match status" value="1"/>
</dbReference>
<evidence type="ECO:0000256" key="2">
    <source>
        <dbReference type="ARBA" id="ARBA00023125"/>
    </source>
</evidence>
<evidence type="ECO:0000256" key="1">
    <source>
        <dbReference type="ARBA" id="ARBA00023015"/>
    </source>
</evidence>
<dbReference type="GO" id="GO:0006355">
    <property type="term" value="P:regulation of DNA-templated transcription"/>
    <property type="evidence" value="ECO:0007669"/>
    <property type="project" value="InterPro"/>
</dbReference>
<dbReference type="SUPFAM" id="SSF46894">
    <property type="entry name" value="C-terminal effector domain of the bipartite response regulators"/>
    <property type="match status" value="1"/>
</dbReference>
<keyword evidence="2 5" id="KW-0238">DNA-binding</keyword>
<organism evidence="5 6">
    <name type="scientific">Devosia limi DSM 17137</name>
    <dbReference type="NCBI Taxonomy" id="1121477"/>
    <lineage>
        <taxon>Bacteria</taxon>
        <taxon>Pseudomonadati</taxon>
        <taxon>Pseudomonadota</taxon>
        <taxon>Alphaproteobacteria</taxon>
        <taxon>Hyphomicrobiales</taxon>
        <taxon>Devosiaceae</taxon>
        <taxon>Devosia</taxon>
    </lineage>
</organism>
<dbReference type="InterPro" id="IPR005143">
    <property type="entry name" value="TF_LuxR_autoind-bd_dom"/>
</dbReference>
<dbReference type="PRINTS" id="PR00038">
    <property type="entry name" value="HTHLUXR"/>
</dbReference>
<dbReference type="Proteomes" id="UP000184533">
    <property type="component" value="Unassembled WGS sequence"/>
</dbReference>
<gene>
    <name evidence="5" type="ORF">SAMN02745223_02764</name>
</gene>
<dbReference type="Pfam" id="PF00196">
    <property type="entry name" value="GerE"/>
    <property type="match status" value="1"/>
</dbReference>
<dbReference type="PROSITE" id="PS00622">
    <property type="entry name" value="HTH_LUXR_1"/>
    <property type="match status" value="1"/>
</dbReference>
<dbReference type="Pfam" id="PF03472">
    <property type="entry name" value="Autoind_bind"/>
    <property type="match status" value="1"/>
</dbReference>
<dbReference type="InterPro" id="IPR016032">
    <property type="entry name" value="Sig_transdc_resp-reg_C-effctor"/>
</dbReference>
<dbReference type="SMART" id="SM00421">
    <property type="entry name" value="HTH_LUXR"/>
    <property type="match status" value="1"/>
</dbReference>
<dbReference type="EMBL" id="FQVC01000008">
    <property type="protein sequence ID" value="SHF48586.1"/>
    <property type="molecule type" value="Genomic_DNA"/>
</dbReference>
<dbReference type="InterPro" id="IPR036388">
    <property type="entry name" value="WH-like_DNA-bd_sf"/>
</dbReference>
<dbReference type="SUPFAM" id="SSF75516">
    <property type="entry name" value="Pheromone-binding domain of LuxR-like quorum-sensing transcription factors"/>
    <property type="match status" value="1"/>
</dbReference>
<feature type="domain" description="HTH luxR-type" evidence="4">
    <location>
        <begin position="170"/>
        <end position="235"/>
    </location>
</feature>
<dbReference type="InterPro" id="IPR000792">
    <property type="entry name" value="Tscrpt_reg_LuxR_C"/>
</dbReference>
<proteinExistence type="predicted"/>
<dbReference type="PANTHER" id="PTHR44688:SF16">
    <property type="entry name" value="DNA-BINDING TRANSCRIPTIONAL ACTIVATOR DEVR_DOSR"/>
    <property type="match status" value="1"/>
</dbReference>
<dbReference type="AlphaFoldDB" id="A0A1M5C1P9"/>
<evidence type="ECO:0000313" key="6">
    <source>
        <dbReference type="Proteomes" id="UP000184533"/>
    </source>
</evidence>
<dbReference type="CDD" id="cd06170">
    <property type="entry name" value="LuxR_C_like"/>
    <property type="match status" value="1"/>
</dbReference>
<keyword evidence="1" id="KW-0805">Transcription regulation</keyword>